<dbReference type="Pfam" id="PF21473">
    <property type="entry name" value="OB_Ssb-like"/>
    <property type="match status" value="1"/>
</dbReference>
<dbReference type="InterPro" id="IPR012340">
    <property type="entry name" value="NA-bd_OB-fold"/>
</dbReference>
<reference evidence="2" key="1">
    <citation type="submission" date="2022-08" db="EMBL/GenBank/DDBJ databases">
        <authorList>
            <person name="Gutierrez-Valencia J."/>
        </authorList>
    </citation>
    <scope>NUCLEOTIDE SEQUENCE</scope>
</reference>
<dbReference type="PANTHER" id="PTHR31472">
    <property type="entry name" value="OS05G0244600 PROTEIN"/>
    <property type="match status" value="1"/>
</dbReference>
<feature type="domain" description="Single-stranded DNA binding protein Ssb-like OB fold" evidence="1">
    <location>
        <begin position="1"/>
        <end position="18"/>
    </location>
</feature>
<evidence type="ECO:0000313" key="2">
    <source>
        <dbReference type="EMBL" id="CAI0408047.1"/>
    </source>
</evidence>
<dbReference type="PANTHER" id="PTHR31472:SF8">
    <property type="entry name" value="EXPRESSED PROTEIN"/>
    <property type="match status" value="1"/>
</dbReference>
<comment type="caution">
    <text evidence="2">The sequence shown here is derived from an EMBL/GenBank/DDBJ whole genome shotgun (WGS) entry which is preliminary data.</text>
</comment>
<dbReference type="EMBL" id="CAMGYJ010000004">
    <property type="protein sequence ID" value="CAI0408047.1"/>
    <property type="molecule type" value="Genomic_DNA"/>
</dbReference>
<dbReference type="SUPFAM" id="SSF50249">
    <property type="entry name" value="Nucleic acid-binding proteins"/>
    <property type="match status" value="1"/>
</dbReference>
<dbReference type="Gene3D" id="2.40.50.140">
    <property type="entry name" value="Nucleic acid-binding proteins"/>
    <property type="match status" value="1"/>
</dbReference>
<organism evidence="2 3">
    <name type="scientific">Linum tenue</name>
    <dbReference type="NCBI Taxonomy" id="586396"/>
    <lineage>
        <taxon>Eukaryota</taxon>
        <taxon>Viridiplantae</taxon>
        <taxon>Streptophyta</taxon>
        <taxon>Embryophyta</taxon>
        <taxon>Tracheophyta</taxon>
        <taxon>Spermatophyta</taxon>
        <taxon>Magnoliopsida</taxon>
        <taxon>eudicotyledons</taxon>
        <taxon>Gunneridae</taxon>
        <taxon>Pentapetalae</taxon>
        <taxon>rosids</taxon>
        <taxon>fabids</taxon>
        <taxon>Malpighiales</taxon>
        <taxon>Linaceae</taxon>
        <taxon>Linum</taxon>
    </lineage>
</organism>
<sequence>MFKGSMRLAVDKWGRIEVTEPANFVVKEDNNMSLVEYELVTVAADAVAADE</sequence>
<dbReference type="InterPro" id="IPR048970">
    <property type="entry name" value="OB_Ssb-like"/>
</dbReference>
<dbReference type="AlphaFoldDB" id="A0AAV0JEP1"/>
<accession>A0AAV0JEP1</accession>
<name>A0AAV0JEP1_9ROSI</name>
<gene>
    <name evidence="2" type="ORF">LITE_LOCUS13803</name>
</gene>
<evidence type="ECO:0000259" key="1">
    <source>
        <dbReference type="Pfam" id="PF21473"/>
    </source>
</evidence>
<dbReference type="Proteomes" id="UP001154282">
    <property type="component" value="Unassembled WGS sequence"/>
</dbReference>
<evidence type="ECO:0000313" key="3">
    <source>
        <dbReference type="Proteomes" id="UP001154282"/>
    </source>
</evidence>
<protein>
    <recommendedName>
        <fullName evidence="1">Single-stranded DNA binding protein Ssb-like OB fold domain-containing protein</fullName>
    </recommendedName>
</protein>
<keyword evidence="3" id="KW-1185">Reference proteome</keyword>
<proteinExistence type="predicted"/>